<keyword evidence="3" id="KW-0285">Flavoprotein</keyword>
<keyword evidence="4" id="KW-0274">FAD</keyword>
<dbReference type="Pfam" id="PF00732">
    <property type="entry name" value="GMC_oxred_N"/>
    <property type="match status" value="1"/>
</dbReference>
<evidence type="ECO:0000256" key="3">
    <source>
        <dbReference type="ARBA" id="ARBA00022630"/>
    </source>
</evidence>
<comment type="caution">
    <text evidence="7">The sequence shown here is derived from an EMBL/GenBank/DDBJ whole genome shotgun (WGS) entry which is preliminary data.</text>
</comment>
<proteinExistence type="inferred from homology"/>
<dbReference type="Gene3D" id="3.50.50.60">
    <property type="entry name" value="FAD/NAD(P)-binding domain"/>
    <property type="match status" value="1"/>
</dbReference>
<gene>
    <name evidence="7" type="ORF">HO173_000690</name>
</gene>
<dbReference type="InterPro" id="IPR036188">
    <property type="entry name" value="FAD/NAD-bd_sf"/>
</dbReference>
<evidence type="ECO:0000256" key="1">
    <source>
        <dbReference type="ARBA" id="ARBA00001974"/>
    </source>
</evidence>
<dbReference type="AlphaFoldDB" id="A0A8H6G5M9"/>
<dbReference type="InterPro" id="IPR012132">
    <property type="entry name" value="GMC_OxRdtase"/>
</dbReference>
<dbReference type="InterPro" id="IPR000172">
    <property type="entry name" value="GMC_OxRdtase_N"/>
</dbReference>
<dbReference type="GeneID" id="59282369"/>
<sequence length="95" mass="9904">MTIDKTNATRNCASNAYCKPTAARPYLKVLTGAFATKVIFAASTTPLVATSVNFTVCGDTSTASAQREIILFAGTFQATHLLELSGVGNASLLES</sequence>
<reference evidence="7 8" key="1">
    <citation type="journal article" date="2020" name="Genomics">
        <title>Complete, high-quality genomes from long-read metagenomic sequencing of two wolf lichen thalli reveals enigmatic genome architecture.</title>
        <authorList>
            <person name="McKenzie S.K."/>
            <person name="Walston R.F."/>
            <person name="Allen J.L."/>
        </authorList>
    </citation>
    <scope>NUCLEOTIDE SEQUENCE [LARGE SCALE GENOMIC DNA]</scope>
    <source>
        <strain evidence="7">WasteWater2</strain>
    </source>
</reference>
<dbReference type="PANTHER" id="PTHR11552">
    <property type="entry name" value="GLUCOSE-METHANOL-CHOLINE GMC OXIDOREDUCTASE"/>
    <property type="match status" value="1"/>
</dbReference>
<dbReference type="SUPFAM" id="SSF51905">
    <property type="entry name" value="FAD/NAD(P)-binding domain"/>
    <property type="match status" value="1"/>
</dbReference>
<organism evidence="7 8">
    <name type="scientific">Letharia columbiana</name>
    <dbReference type="NCBI Taxonomy" id="112416"/>
    <lineage>
        <taxon>Eukaryota</taxon>
        <taxon>Fungi</taxon>
        <taxon>Dikarya</taxon>
        <taxon>Ascomycota</taxon>
        <taxon>Pezizomycotina</taxon>
        <taxon>Lecanoromycetes</taxon>
        <taxon>OSLEUM clade</taxon>
        <taxon>Lecanoromycetidae</taxon>
        <taxon>Lecanorales</taxon>
        <taxon>Lecanorineae</taxon>
        <taxon>Parmeliaceae</taxon>
        <taxon>Letharia</taxon>
    </lineage>
</organism>
<evidence type="ECO:0000256" key="4">
    <source>
        <dbReference type="ARBA" id="ARBA00022827"/>
    </source>
</evidence>
<feature type="domain" description="Glucose-methanol-choline oxidoreductase N-terminal" evidence="6">
    <location>
        <begin position="6"/>
        <end position="91"/>
    </location>
</feature>
<keyword evidence="5" id="KW-0560">Oxidoreductase</keyword>
<dbReference type="RefSeq" id="XP_037170146.1">
    <property type="nucleotide sequence ID" value="XM_037302639.1"/>
</dbReference>
<evidence type="ECO:0000259" key="6">
    <source>
        <dbReference type="Pfam" id="PF00732"/>
    </source>
</evidence>
<dbReference type="PANTHER" id="PTHR11552:SF201">
    <property type="entry name" value="GLUCOSE-METHANOL-CHOLINE OXIDOREDUCTASE N-TERMINAL DOMAIN-CONTAINING PROTEIN"/>
    <property type="match status" value="1"/>
</dbReference>
<keyword evidence="8" id="KW-1185">Reference proteome</keyword>
<protein>
    <recommendedName>
        <fullName evidence="6">Glucose-methanol-choline oxidoreductase N-terminal domain-containing protein</fullName>
    </recommendedName>
</protein>
<evidence type="ECO:0000256" key="5">
    <source>
        <dbReference type="ARBA" id="ARBA00023002"/>
    </source>
</evidence>
<dbReference type="GO" id="GO:0016614">
    <property type="term" value="F:oxidoreductase activity, acting on CH-OH group of donors"/>
    <property type="evidence" value="ECO:0007669"/>
    <property type="project" value="InterPro"/>
</dbReference>
<dbReference type="GO" id="GO:0050660">
    <property type="term" value="F:flavin adenine dinucleotide binding"/>
    <property type="evidence" value="ECO:0007669"/>
    <property type="project" value="InterPro"/>
</dbReference>
<evidence type="ECO:0000313" key="7">
    <source>
        <dbReference type="EMBL" id="KAF6240898.1"/>
    </source>
</evidence>
<dbReference type="Proteomes" id="UP000578531">
    <property type="component" value="Unassembled WGS sequence"/>
</dbReference>
<dbReference type="OrthoDB" id="269227at2759"/>
<accession>A0A8H6G5M9</accession>
<evidence type="ECO:0000313" key="8">
    <source>
        <dbReference type="Proteomes" id="UP000578531"/>
    </source>
</evidence>
<comment type="similarity">
    <text evidence="2">Belongs to the GMC oxidoreductase family.</text>
</comment>
<comment type="cofactor">
    <cofactor evidence="1">
        <name>FAD</name>
        <dbReference type="ChEBI" id="CHEBI:57692"/>
    </cofactor>
</comment>
<dbReference type="EMBL" id="JACCJC010000002">
    <property type="protein sequence ID" value="KAF6240898.1"/>
    <property type="molecule type" value="Genomic_DNA"/>
</dbReference>
<name>A0A8H6G5M9_9LECA</name>
<evidence type="ECO:0000256" key="2">
    <source>
        <dbReference type="ARBA" id="ARBA00010790"/>
    </source>
</evidence>